<dbReference type="InterPro" id="IPR006578">
    <property type="entry name" value="MADF-dom"/>
</dbReference>
<dbReference type="AlphaFoldDB" id="E2AGM3"/>
<feature type="region of interest" description="Disordered" evidence="1">
    <location>
        <begin position="469"/>
        <end position="507"/>
    </location>
</feature>
<protein>
    <recommendedName>
        <fullName evidence="2">MADF domain-containing protein</fullName>
    </recommendedName>
</protein>
<dbReference type="EMBL" id="GL439334">
    <property type="protein sequence ID" value="EFN67420.1"/>
    <property type="molecule type" value="Genomic_DNA"/>
</dbReference>
<reference evidence="3 4" key="1">
    <citation type="journal article" date="2010" name="Science">
        <title>Genomic comparison of the ants Camponotus floridanus and Harpegnathos saltator.</title>
        <authorList>
            <person name="Bonasio R."/>
            <person name="Zhang G."/>
            <person name="Ye C."/>
            <person name="Mutti N.S."/>
            <person name="Fang X."/>
            <person name="Qin N."/>
            <person name="Donahue G."/>
            <person name="Yang P."/>
            <person name="Li Q."/>
            <person name="Li C."/>
            <person name="Zhang P."/>
            <person name="Huang Z."/>
            <person name="Berger S.L."/>
            <person name="Reinberg D."/>
            <person name="Wang J."/>
            <person name="Liebig J."/>
        </authorList>
    </citation>
    <scope>NUCLEOTIDE SEQUENCE [LARGE SCALE GENOMIC DNA]</scope>
    <source>
        <strain evidence="4">C129</strain>
    </source>
</reference>
<feature type="compositionally biased region" description="Low complexity" evidence="1">
    <location>
        <begin position="358"/>
        <end position="373"/>
    </location>
</feature>
<dbReference type="PANTHER" id="PTHR12243">
    <property type="entry name" value="MADF DOMAIN TRANSCRIPTION FACTOR"/>
    <property type="match status" value="1"/>
</dbReference>
<keyword evidence="4" id="KW-1185">Reference proteome</keyword>
<evidence type="ECO:0000313" key="4">
    <source>
        <dbReference type="Proteomes" id="UP000000311"/>
    </source>
</evidence>
<dbReference type="InParanoid" id="E2AGM3"/>
<feature type="compositionally biased region" description="Polar residues" evidence="1">
    <location>
        <begin position="83"/>
        <end position="95"/>
    </location>
</feature>
<dbReference type="Proteomes" id="UP000000311">
    <property type="component" value="Unassembled WGS sequence"/>
</dbReference>
<dbReference type="GO" id="GO:0005667">
    <property type="term" value="C:transcription regulator complex"/>
    <property type="evidence" value="ECO:0007669"/>
    <property type="project" value="TreeGrafter"/>
</dbReference>
<dbReference type="Pfam" id="PF10545">
    <property type="entry name" value="MADF_DNA_bdg"/>
    <property type="match status" value="1"/>
</dbReference>
<dbReference type="SMART" id="SM00595">
    <property type="entry name" value="MADF"/>
    <property type="match status" value="1"/>
</dbReference>
<feature type="domain" description="MADF" evidence="2">
    <location>
        <begin position="217"/>
        <end position="315"/>
    </location>
</feature>
<feature type="region of interest" description="Disordered" evidence="1">
    <location>
        <begin position="25"/>
        <end position="95"/>
    </location>
</feature>
<feature type="region of interest" description="Disordered" evidence="1">
    <location>
        <begin position="353"/>
        <end position="377"/>
    </location>
</feature>
<sequence length="593" mass="66241">MTFLNNFLETRQTVSSLPDIDESEKYGTLESHEDDSNSALGFTNSSPLTQTTIDASPPILTSTCVPLRTPTPTLVPPRTSTPRNVSPQTPFSTTSRIPATNAKKQKTDVLQTALIEALKEPTTQTVDPLDGFLARLGEGMRRLPYRDRAHLEIRFLTSCGTILDHHCFSTYDENAHVINVDENAVVTMRKRHETEDVQHSKEGAVQSTQSILTQDELLIEFVRIRRGLWDHSLPTSERTRLKKDSLWQEIVNAFDGSLSMEAIKQRWKHLRDSYMKARKKMRGYVRSGSGVESGHPLRSSFAHYEEMRFLDDTIKTAPTVSSIQHISEANSSHVDMDNMQVDMTADNLIDFDDSTQNSACSPSESSRKSSCLSPGVKRKNAQRQAEIEDKFLSIIDEVSQKKHDIVDSFMDQLGDILRRLSYVRRRNLQRRLMNIAIEEEDAEFLEKGNDKIRFFKNWSDLAVAGSPEEARVGAASRRSPPHVAPAPCASAASPSGRKTLSPLSPSPLSLSPLPPAPAVPSLAPPPSFYGFLRPFYRYVADRISPNNVRAELLPLKNSLREINSSCEKCAVECDGRPTYFVRATIILSALSPG</sequence>
<proteinExistence type="predicted"/>
<evidence type="ECO:0000256" key="1">
    <source>
        <dbReference type="SAM" id="MobiDB-lite"/>
    </source>
</evidence>
<feature type="compositionally biased region" description="Low complexity" evidence="1">
    <location>
        <begin position="63"/>
        <end position="82"/>
    </location>
</feature>
<evidence type="ECO:0000259" key="2">
    <source>
        <dbReference type="PROSITE" id="PS51029"/>
    </source>
</evidence>
<accession>E2AGM3</accession>
<dbReference type="OrthoDB" id="7553364at2759"/>
<feature type="compositionally biased region" description="Polar residues" evidence="1">
    <location>
        <begin position="37"/>
        <end position="62"/>
    </location>
</feature>
<dbReference type="InterPro" id="IPR039353">
    <property type="entry name" value="TF_Adf1"/>
</dbReference>
<dbReference type="PANTHER" id="PTHR12243:SF67">
    <property type="entry name" value="COREPRESSOR OF PANGOLIN, ISOFORM A-RELATED"/>
    <property type="match status" value="1"/>
</dbReference>
<gene>
    <name evidence="3" type="ORF">EAG_05974</name>
</gene>
<organism evidence="4">
    <name type="scientific">Camponotus floridanus</name>
    <name type="common">Florida carpenter ant</name>
    <dbReference type="NCBI Taxonomy" id="104421"/>
    <lineage>
        <taxon>Eukaryota</taxon>
        <taxon>Metazoa</taxon>
        <taxon>Ecdysozoa</taxon>
        <taxon>Arthropoda</taxon>
        <taxon>Hexapoda</taxon>
        <taxon>Insecta</taxon>
        <taxon>Pterygota</taxon>
        <taxon>Neoptera</taxon>
        <taxon>Endopterygota</taxon>
        <taxon>Hymenoptera</taxon>
        <taxon>Apocrita</taxon>
        <taxon>Aculeata</taxon>
        <taxon>Formicoidea</taxon>
        <taxon>Formicidae</taxon>
        <taxon>Formicinae</taxon>
        <taxon>Camponotus</taxon>
    </lineage>
</organism>
<dbReference type="GO" id="GO:0005634">
    <property type="term" value="C:nucleus"/>
    <property type="evidence" value="ECO:0007669"/>
    <property type="project" value="TreeGrafter"/>
</dbReference>
<evidence type="ECO:0000313" key="3">
    <source>
        <dbReference type="EMBL" id="EFN67420.1"/>
    </source>
</evidence>
<dbReference type="PROSITE" id="PS51029">
    <property type="entry name" value="MADF"/>
    <property type="match status" value="1"/>
</dbReference>
<name>E2AGM3_CAMFO</name>
<feature type="compositionally biased region" description="Low complexity" evidence="1">
    <location>
        <begin position="485"/>
        <end position="507"/>
    </location>
</feature>
<feature type="compositionally biased region" description="Basic and acidic residues" evidence="1">
    <location>
        <begin position="25"/>
        <end position="35"/>
    </location>
</feature>
<dbReference type="GO" id="GO:0006357">
    <property type="term" value="P:regulation of transcription by RNA polymerase II"/>
    <property type="evidence" value="ECO:0007669"/>
    <property type="project" value="TreeGrafter"/>
</dbReference>